<gene>
    <name evidence="5" type="ORF">FHX74_003652</name>
</gene>
<comment type="caution">
    <text evidence="5">The sequence shown here is derived from an EMBL/GenBank/DDBJ whole genome shotgun (WGS) entry which is preliminary data.</text>
</comment>
<dbReference type="SUPFAM" id="SSF53822">
    <property type="entry name" value="Periplasmic binding protein-like I"/>
    <property type="match status" value="1"/>
</dbReference>
<dbReference type="Pfam" id="PF00356">
    <property type="entry name" value="LacI"/>
    <property type="match status" value="1"/>
</dbReference>
<dbReference type="Proteomes" id="UP000523079">
    <property type="component" value="Unassembled WGS sequence"/>
</dbReference>
<dbReference type="AlphaFoldDB" id="A0A7W3IVH5"/>
<organism evidence="5 6">
    <name type="scientific">Microlunatus kandeliicorticis</name>
    <dbReference type="NCBI Taxonomy" id="1759536"/>
    <lineage>
        <taxon>Bacteria</taxon>
        <taxon>Bacillati</taxon>
        <taxon>Actinomycetota</taxon>
        <taxon>Actinomycetes</taxon>
        <taxon>Propionibacteriales</taxon>
        <taxon>Propionibacteriaceae</taxon>
        <taxon>Microlunatus</taxon>
    </lineage>
</organism>
<dbReference type="InterPro" id="IPR000843">
    <property type="entry name" value="HTH_LacI"/>
</dbReference>
<dbReference type="SUPFAM" id="SSF47413">
    <property type="entry name" value="lambda repressor-like DNA-binding domains"/>
    <property type="match status" value="1"/>
</dbReference>
<evidence type="ECO:0000256" key="2">
    <source>
        <dbReference type="ARBA" id="ARBA00023125"/>
    </source>
</evidence>
<name>A0A7W3IVH5_9ACTN</name>
<evidence type="ECO:0000256" key="3">
    <source>
        <dbReference type="ARBA" id="ARBA00023163"/>
    </source>
</evidence>
<keyword evidence="3" id="KW-0804">Transcription</keyword>
<dbReference type="RefSeq" id="WP_220484155.1">
    <property type="nucleotide sequence ID" value="NZ_JACGWT010000006.1"/>
</dbReference>
<keyword evidence="6" id="KW-1185">Reference proteome</keyword>
<dbReference type="Gene3D" id="1.10.260.40">
    <property type="entry name" value="lambda repressor-like DNA-binding domains"/>
    <property type="match status" value="1"/>
</dbReference>
<dbReference type="Gene3D" id="3.40.50.2300">
    <property type="match status" value="2"/>
</dbReference>
<dbReference type="PANTHER" id="PTHR30146:SF153">
    <property type="entry name" value="LACTOSE OPERON REPRESSOR"/>
    <property type="match status" value="1"/>
</dbReference>
<protein>
    <submittedName>
        <fullName evidence="5">DNA-binding LacI/PurR family transcriptional regulator</fullName>
    </submittedName>
</protein>
<proteinExistence type="predicted"/>
<reference evidence="5 6" key="1">
    <citation type="submission" date="2020-07" db="EMBL/GenBank/DDBJ databases">
        <title>Sequencing the genomes of 1000 actinobacteria strains.</title>
        <authorList>
            <person name="Klenk H.-P."/>
        </authorList>
    </citation>
    <scope>NUCLEOTIDE SEQUENCE [LARGE SCALE GENOMIC DNA]</scope>
    <source>
        <strain evidence="5 6">DSM 100723</strain>
    </source>
</reference>
<dbReference type="InterPro" id="IPR046335">
    <property type="entry name" value="LacI/GalR-like_sensor"/>
</dbReference>
<dbReference type="PANTHER" id="PTHR30146">
    <property type="entry name" value="LACI-RELATED TRANSCRIPTIONAL REPRESSOR"/>
    <property type="match status" value="1"/>
</dbReference>
<accession>A0A7W3IVH5</accession>
<dbReference type="CDD" id="cd01392">
    <property type="entry name" value="HTH_LacI"/>
    <property type="match status" value="1"/>
</dbReference>
<dbReference type="InterPro" id="IPR028082">
    <property type="entry name" value="Peripla_BP_I"/>
</dbReference>
<dbReference type="PROSITE" id="PS50932">
    <property type="entry name" value="HTH_LACI_2"/>
    <property type="match status" value="1"/>
</dbReference>
<dbReference type="EMBL" id="JACGWT010000006">
    <property type="protein sequence ID" value="MBA8796011.1"/>
    <property type="molecule type" value="Genomic_DNA"/>
</dbReference>
<feature type="domain" description="HTH lacI-type" evidence="4">
    <location>
        <begin position="7"/>
        <end position="63"/>
    </location>
</feature>
<dbReference type="GO" id="GO:0003700">
    <property type="term" value="F:DNA-binding transcription factor activity"/>
    <property type="evidence" value="ECO:0007669"/>
    <property type="project" value="TreeGrafter"/>
</dbReference>
<keyword evidence="1" id="KW-0805">Transcription regulation</keyword>
<evidence type="ECO:0000259" key="4">
    <source>
        <dbReference type="PROSITE" id="PS50932"/>
    </source>
</evidence>
<dbReference type="InterPro" id="IPR010982">
    <property type="entry name" value="Lambda_DNA-bd_dom_sf"/>
</dbReference>
<dbReference type="GO" id="GO:0000976">
    <property type="term" value="F:transcription cis-regulatory region binding"/>
    <property type="evidence" value="ECO:0007669"/>
    <property type="project" value="TreeGrafter"/>
</dbReference>
<evidence type="ECO:0000313" key="5">
    <source>
        <dbReference type="EMBL" id="MBA8796011.1"/>
    </source>
</evidence>
<keyword evidence="2 5" id="KW-0238">DNA-binding</keyword>
<dbReference type="Pfam" id="PF13377">
    <property type="entry name" value="Peripla_BP_3"/>
    <property type="match status" value="1"/>
</dbReference>
<sequence>MNRSRRPTSADVAREAGLSRATVGYVLNDVPHQTIPEQTRRRVIEAAERLGYRPSAAARSLRTGRSDLVLGLLPDWPMGPAVSGLLTELSSGLEARGLTFVTHQRPAHGRPLRELWKAITPAAVLVLDELDAGDAEELRAAGLLVSHPLRAVGTSRREGGSDVRCGWVQVEHLATTGRRRIGYALPADPRVDVFSRPRLLGARQGCADLGLAQPLVCTVGLDADQAAGAVTAWREAGVDGVCAYNDEQAIVLLAALRRAGLAVPDDVAVIGVDDIPLAALTDPPLTTVVNDTSWIAQRVVAGLMADLEGTEPPADEDADLVDVVVRASA</sequence>
<dbReference type="SMART" id="SM00354">
    <property type="entry name" value="HTH_LACI"/>
    <property type="match status" value="1"/>
</dbReference>
<evidence type="ECO:0000256" key="1">
    <source>
        <dbReference type="ARBA" id="ARBA00023015"/>
    </source>
</evidence>
<evidence type="ECO:0000313" key="6">
    <source>
        <dbReference type="Proteomes" id="UP000523079"/>
    </source>
</evidence>